<gene>
    <name evidence="1" type="ORF">F383_01178</name>
</gene>
<keyword evidence="2" id="KW-1185">Reference proteome</keyword>
<sequence>MLNIFLFYNNIKFSLYHIVMNNRYFYRLCRFTRFHLKPSSTSYLT</sequence>
<name>A0A0B0NKM2_GOSAR</name>
<dbReference type="EMBL" id="KN399417">
    <property type="protein sequence ID" value="KHG13365.1"/>
    <property type="molecule type" value="Genomic_DNA"/>
</dbReference>
<evidence type="ECO:0000313" key="2">
    <source>
        <dbReference type="Proteomes" id="UP000032142"/>
    </source>
</evidence>
<reference evidence="2" key="1">
    <citation type="submission" date="2014-09" db="EMBL/GenBank/DDBJ databases">
        <authorList>
            <person name="Mudge J."/>
            <person name="Ramaraj T."/>
            <person name="Lindquist I.E."/>
            <person name="Bharti A.K."/>
            <person name="Sundararajan A."/>
            <person name="Cameron C.T."/>
            <person name="Woodward J.E."/>
            <person name="May G.D."/>
            <person name="Brubaker C."/>
            <person name="Broadhvest J."/>
            <person name="Wilkins T.A."/>
        </authorList>
    </citation>
    <scope>NUCLEOTIDE SEQUENCE</scope>
    <source>
        <strain evidence="2">cv. AKA8401</strain>
    </source>
</reference>
<dbReference type="AlphaFoldDB" id="A0A0B0NKM2"/>
<organism evidence="1 2">
    <name type="scientific">Gossypium arboreum</name>
    <name type="common">Tree cotton</name>
    <name type="synonym">Gossypium nanking</name>
    <dbReference type="NCBI Taxonomy" id="29729"/>
    <lineage>
        <taxon>Eukaryota</taxon>
        <taxon>Viridiplantae</taxon>
        <taxon>Streptophyta</taxon>
        <taxon>Embryophyta</taxon>
        <taxon>Tracheophyta</taxon>
        <taxon>Spermatophyta</taxon>
        <taxon>Magnoliopsida</taxon>
        <taxon>eudicotyledons</taxon>
        <taxon>Gunneridae</taxon>
        <taxon>Pentapetalae</taxon>
        <taxon>rosids</taxon>
        <taxon>malvids</taxon>
        <taxon>Malvales</taxon>
        <taxon>Malvaceae</taxon>
        <taxon>Malvoideae</taxon>
        <taxon>Gossypium</taxon>
    </lineage>
</organism>
<dbReference type="Proteomes" id="UP000032142">
    <property type="component" value="Unassembled WGS sequence"/>
</dbReference>
<protein>
    <submittedName>
        <fullName evidence="1">Uncharacterized protein</fullName>
    </submittedName>
</protein>
<accession>A0A0B0NKM2</accession>
<evidence type="ECO:0000313" key="1">
    <source>
        <dbReference type="EMBL" id="KHG13365.1"/>
    </source>
</evidence>
<proteinExistence type="predicted"/>